<evidence type="ECO:0000313" key="2">
    <source>
        <dbReference type="EMBL" id="MBP1948676.1"/>
    </source>
</evidence>
<evidence type="ECO:0000259" key="1">
    <source>
        <dbReference type="Pfam" id="PF00881"/>
    </source>
</evidence>
<gene>
    <name evidence="2" type="ORF">J2Z82_001612</name>
</gene>
<feature type="domain" description="Nitroreductase" evidence="1">
    <location>
        <begin position="11"/>
        <end position="174"/>
    </location>
</feature>
<dbReference type="InterPro" id="IPR000415">
    <property type="entry name" value="Nitroreductase-like"/>
</dbReference>
<protein>
    <submittedName>
        <fullName evidence="2">Nitroreductase</fullName>
    </submittedName>
</protein>
<dbReference type="Proteomes" id="UP001519328">
    <property type="component" value="Unassembled WGS sequence"/>
</dbReference>
<dbReference type="Pfam" id="PF00881">
    <property type="entry name" value="Nitroreductase"/>
    <property type="match status" value="1"/>
</dbReference>
<reference evidence="2 3" key="1">
    <citation type="submission" date="2021-03" db="EMBL/GenBank/DDBJ databases">
        <title>Genomic Encyclopedia of Type Strains, Phase IV (KMG-IV): sequencing the most valuable type-strain genomes for metagenomic binning, comparative biology and taxonomic classification.</title>
        <authorList>
            <person name="Goeker M."/>
        </authorList>
    </citation>
    <scope>NUCLEOTIDE SEQUENCE [LARGE SCALE GENOMIC DNA]</scope>
    <source>
        <strain evidence="2 3">DSM 21085</strain>
    </source>
</reference>
<dbReference type="InterPro" id="IPR052530">
    <property type="entry name" value="NAD(P)H_nitroreductase"/>
</dbReference>
<evidence type="ECO:0000313" key="3">
    <source>
        <dbReference type="Proteomes" id="UP001519328"/>
    </source>
</evidence>
<dbReference type="Gene3D" id="3.40.109.10">
    <property type="entry name" value="NADH Oxidase"/>
    <property type="match status" value="1"/>
</dbReference>
<dbReference type="RefSeq" id="WP_209480223.1">
    <property type="nucleotide sequence ID" value="NZ_JAGGKK010000007.1"/>
</dbReference>
<dbReference type="PANTHER" id="PTHR43821:SF1">
    <property type="entry name" value="NAD(P)H NITROREDUCTASE YDJA-RELATED"/>
    <property type="match status" value="1"/>
</dbReference>
<proteinExistence type="predicted"/>
<dbReference type="SUPFAM" id="SSF55469">
    <property type="entry name" value="FMN-dependent nitroreductase-like"/>
    <property type="match status" value="1"/>
</dbReference>
<comment type="caution">
    <text evidence="2">The sequence shown here is derived from an EMBL/GenBank/DDBJ whole genome shotgun (WGS) entry which is preliminary data.</text>
</comment>
<keyword evidence="3" id="KW-1185">Reference proteome</keyword>
<sequence>MRKIDLFELMRGRRTILDYKEQKVDRDLLIKLFGHAAYAPNHHLKEPWRIKIFEDEARSAFGEKIVDSYIRYGYLNTLSDEKLKKARQKYDRFFNSVPHHALFYMNKEDNGGYLDDENYAAVCAFIQNFQLAAWSEGIGTMWTAKPTLLDKEFIRDIGLSSTEHRLIAVVQIGYPNRIPRNRGRTPIRNSIEWIQTE</sequence>
<name>A0ABS4HCP2_9BACI</name>
<accession>A0ABS4HCP2</accession>
<dbReference type="PANTHER" id="PTHR43821">
    <property type="entry name" value="NAD(P)H NITROREDUCTASE YDJA-RELATED"/>
    <property type="match status" value="1"/>
</dbReference>
<organism evidence="2 3">
    <name type="scientific">Virgibacillus litoralis</name>
    <dbReference type="NCBI Taxonomy" id="578221"/>
    <lineage>
        <taxon>Bacteria</taxon>
        <taxon>Bacillati</taxon>
        <taxon>Bacillota</taxon>
        <taxon>Bacilli</taxon>
        <taxon>Bacillales</taxon>
        <taxon>Bacillaceae</taxon>
        <taxon>Virgibacillus</taxon>
    </lineage>
</organism>
<dbReference type="InterPro" id="IPR029479">
    <property type="entry name" value="Nitroreductase"/>
</dbReference>
<dbReference type="EMBL" id="JAGGKK010000007">
    <property type="protein sequence ID" value="MBP1948676.1"/>
    <property type="molecule type" value="Genomic_DNA"/>
</dbReference>